<sequence length="113" mass="13066">MFSKKRKDGAQTVPLTPTEIAKEIELDSAIVGVSILAHRIRNMSTFEYYQLVDFNVAKIKRIKYDRTHFDARKAIARVPSTKTTNRTHLSQTLQFIFRNFSTTVVTVQNFKDN</sequence>
<reference evidence="1 2" key="1">
    <citation type="journal article" date="2018" name="G3 (Bethesda)">
        <title>Phylogenetic and Phylogenomic Definition of Rhizopus Species.</title>
        <authorList>
            <person name="Gryganskyi A.P."/>
            <person name="Golan J."/>
            <person name="Dolatabadi S."/>
            <person name="Mondo S."/>
            <person name="Robb S."/>
            <person name="Idnurm A."/>
            <person name="Muszewska A."/>
            <person name="Steczkiewicz K."/>
            <person name="Masonjones S."/>
            <person name="Liao H.L."/>
            <person name="Gajdeczka M.T."/>
            <person name="Anike F."/>
            <person name="Vuek A."/>
            <person name="Anishchenko I.M."/>
            <person name="Voigt K."/>
            <person name="de Hoog G.S."/>
            <person name="Smith M.E."/>
            <person name="Heitman J."/>
            <person name="Vilgalys R."/>
            <person name="Stajich J.E."/>
        </authorList>
    </citation>
    <scope>NUCLEOTIDE SEQUENCE [LARGE SCALE GENOMIC DNA]</scope>
    <source>
        <strain evidence="1 2">LSU 92-RS-03</strain>
    </source>
</reference>
<organism evidence="1 2">
    <name type="scientific">Rhizopus stolonifer</name>
    <name type="common">Rhizopus nigricans</name>
    <dbReference type="NCBI Taxonomy" id="4846"/>
    <lineage>
        <taxon>Eukaryota</taxon>
        <taxon>Fungi</taxon>
        <taxon>Fungi incertae sedis</taxon>
        <taxon>Mucoromycota</taxon>
        <taxon>Mucoromycotina</taxon>
        <taxon>Mucoromycetes</taxon>
        <taxon>Mucorales</taxon>
        <taxon>Mucorineae</taxon>
        <taxon>Rhizopodaceae</taxon>
        <taxon>Rhizopus</taxon>
    </lineage>
</organism>
<proteinExistence type="predicted"/>
<evidence type="ECO:0000313" key="2">
    <source>
        <dbReference type="Proteomes" id="UP000253551"/>
    </source>
</evidence>
<evidence type="ECO:0000313" key="1">
    <source>
        <dbReference type="EMBL" id="RCI02267.1"/>
    </source>
</evidence>
<dbReference type="AlphaFoldDB" id="A0A367KJB6"/>
<dbReference type="Proteomes" id="UP000253551">
    <property type="component" value="Unassembled WGS sequence"/>
</dbReference>
<comment type="caution">
    <text evidence="1">The sequence shown here is derived from an EMBL/GenBank/DDBJ whole genome shotgun (WGS) entry which is preliminary data.</text>
</comment>
<keyword evidence="2" id="KW-1185">Reference proteome</keyword>
<protein>
    <submittedName>
        <fullName evidence="1">Uncharacterized protein</fullName>
    </submittedName>
</protein>
<name>A0A367KJB6_RHIST</name>
<gene>
    <name evidence="1" type="ORF">CU098_008120</name>
</gene>
<accession>A0A367KJB6</accession>
<dbReference type="EMBL" id="PJQM01001465">
    <property type="protein sequence ID" value="RCI02267.1"/>
    <property type="molecule type" value="Genomic_DNA"/>
</dbReference>